<dbReference type="SFLD" id="SFLDG01162">
    <property type="entry name" value="I"/>
    <property type="match status" value="1"/>
</dbReference>
<dbReference type="Pfam" id="PF11991">
    <property type="entry name" value="Trp_DMAT"/>
    <property type="match status" value="1"/>
</dbReference>
<dbReference type="CDD" id="cd13929">
    <property type="entry name" value="PT-DMATS_CymD"/>
    <property type="match status" value="1"/>
</dbReference>
<comment type="caution">
    <text evidence="4">The sequence shown here is derived from an EMBL/GenBank/DDBJ whole genome shotgun (WGS) entry which is preliminary data.</text>
</comment>
<name>A0A9X0B5X0_9EURO</name>
<dbReference type="OrthoDB" id="3354387at2759"/>
<dbReference type="GO" id="GO:0004659">
    <property type="term" value="F:prenyltransferase activity"/>
    <property type="evidence" value="ECO:0007669"/>
    <property type="project" value="TreeGrafter"/>
</dbReference>
<organism evidence="4 5">
    <name type="scientific">Penicillium cataractarum</name>
    <dbReference type="NCBI Taxonomy" id="2100454"/>
    <lineage>
        <taxon>Eukaryota</taxon>
        <taxon>Fungi</taxon>
        <taxon>Dikarya</taxon>
        <taxon>Ascomycota</taxon>
        <taxon>Pezizomycotina</taxon>
        <taxon>Eurotiomycetes</taxon>
        <taxon>Eurotiomycetidae</taxon>
        <taxon>Eurotiales</taxon>
        <taxon>Aspergillaceae</taxon>
        <taxon>Penicillium</taxon>
    </lineage>
</organism>
<evidence type="ECO:0000256" key="1">
    <source>
        <dbReference type="ARBA" id="ARBA00005179"/>
    </source>
</evidence>
<dbReference type="GeneID" id="81432519"/>
<accession>A0A9X0B5X0</accession>
<reference evidence="4" key="1">
    <citation type="submission" date="2022-11" db="EMBL/GenBank/DDBJ databases">
        <authorList>
            <person name="Petersen C."/>
        </authorList>
    </citation>
    <scope>NUCLEOTIDE SEQUENCE</scope>
    <source>
        <strain evidence="4">IBT 29864</strain>
    </source>
</reference>
<keyword evidence="3" id="KW-0808">Transferase</keyword>
<sequence length="380" mass="42350">MEVLSCSCRPLSHVPTLGPAPDSNGNFEWQTILNPNGIPLEYAWNWNTPTDKPQVRTSWEPIGPQAGTEFDPLNQCLHGEYLDRLAKVIPNTDLSWTAPLLSSLFIPDKDAYVQARGPNERPSTSLVAGMEFTHPGAFRAKSYFVPRLPGQQPPLPLSHWTGALDTLMPNNKMAVLKDFLTTNPEGKQLRPYMVAIDHHAGPSGSRLKWYMKTASTSFCSVREIMTLGGRTSNLDRELDSLYGLIKKLGHLLADHPEESETVTPTSEKKNFLGLPSTAHYFYYFDIASYSELPCVKIYLPLQNYRSNDLELAHTIIDWLETQGRGFYGENYLRMLQGLAEGKLDECRGYHTFFSFAVKGNGKIDVTSYLAPSLGLGASGS</sequence>
<dbReference type="GO" id="GO:0009820">
    <property type="term" value="P:alkaloid metabolic process"/>
    <property type="evidence" value="ECO:0007669"/>
    <property type="project" value="InterPro"/>
</dbReference>
<dbReference type="AlphaFoldDB" id="A0A9X0B5X0"/>
<dbReference type="EMBL" id="JAPZBS010000001">
    <property type="protein sequence ID" value="KAJ5389343.1"/>
    <property type="molecule type" value="Genomic_DNA"/>
</dbReference>
<proteinExistence type="inferred from homology"/>
<keyword evidence="5" id="KW-1185">Reference proteome</keyword>
<dbReference type="Proteomes" id="UP001147782">
    <property type="component" value="Unassembled WGS sequence"/>
</dbReference>
<dbReference type="NCBIfam" id="TIGR03429">
    <property type="entry name" value="arom_pren_DMATS"/>
    <property type="match status" value="1"/>
</dbReference>
<dbReference type="PANTHER" id="PTHR40627:SF4">
    <property type="entry name" value="PRENYLTRANSFERASE ASQH1-RELATED"/>
    <property type="match status" value="1"/>
</dbReference>
<dbReference type="InterPro" id="IPR017795">
    <property type="entry name" value="ABBA_NscD-like"/>
</dbReference>
<comment type="similarity">
    <text evidence="2">Belongs to the tryptophan dimethylallyltransferase family.</text>
</comment>
<comment type="pathway">
    <text evidence="1">Secondary metabolite biosynthesis.</text>
</comment>
<dbReference type="RefSeq" id="XP_056560071.1">
    <property type="nucleotide sequence ID" value="XM_056693342.1"/>
</dbReference>
<evidence type="ECO:0000313" key="4">
    <source>
        <dbReference type="EMBL" id="KAJ5389343.1"/>
    </source>
</evidence>
<evidence type="ECO:0000313" key="5">
    <source>
        <dbReference type="Proteomes" id="UP001147782"/>
    </source>
</evidence>
<dbReference type="InterPro" id="IPR033964">
    <property type="entry name" value="ABBA"/>
</dbReference>
<dbReference type="SFLD" id="SFLDS00036">
    <property type="entry name" value="Aromatic_Prenyltransferase"/>
    <property type="match status" value="1"/>
</dbReference>
<evidence type="ECO:0000256" key="2">
    <source>
        <dbReference type="ARBA" id="ARBA00010209"/>
    </source>
</evidence>
<evidence type="ECO:0000256" key="3">
    <source>
        <dbReference type="ARBA" id="ARBA00022679"/>
    </source>
</evidence>
<protein>
    <submittedName>
        <fullName evidence="4">Uncharacterized protein</fullName>
    </submittedName>
</protein>
<dbReference type="PANTHER" id="PTHR40627">
    <property type="entry name" value="INDOLE PRENYLTRANSFERASE TDIB-RELATED"/>
    <property type="match status" value="1"/>
</dbReference>
<gene>
    <name evidence="4" type="ORF">N7496_000411</name>
</gene>
<reference evidence="4" key="2">
    <citation type="journal article" date="2023" name="IMA Fungus">
        <title>Comparative genomic study of the Penicillium genus elucidates a diverse pangenome and 15 lateral gene transfer events.</title>
        <authorList>
            <person name="Petersen C."/>
            <person name="Sorensen T."/>
            <person name="Nielsen M.R."/>
            <person name="Sondergaard T.E."/>
            <person name="Sorensen J.L."/>
            <person name="Fitzpatrick D.A."/>
            <person name="Frisvad J.C."/>
            <person name="Nielsen K.L."/>
        </authorList>
    </citation>
    <scope>NUCLEOTIDE SEQUENCE</scope>
    <source>
        <strain evidence="4">IBT 29864</strain>
    </source>
</reference>